<feature type="compositionally biased region" description="Low complexity" evidence="1">
    <location>
        <begin position="21"/>
        <end position="32"/>
    </location>
</feature>
<reference evidence="2 3" key="1">
    <citation type="submission" date="2019-01" db="EMBL/GenBank/DDBJ databases">
        <title>Coherence of Microcystis species and biogeography revealed through population genomics.</title>
        <authorList>
            <person name="Perez-Carrascal O.M."/>
            <person name="Terrat Y."/>
            <person name="Giani A."/>
            <person name="Fortin N."/>
            <person name="Tromas N."/>
            <person name="Shapiro B.J."/>
        </authorList>
    </citation>
    <scope>NUCLEOTIDE SEQUENCE [LARGE SCALE GENOMIC DNA]</scope>
    <source>
        <strain evidence="2">Mp_MB_F_20051200_S9</strain>
    </source>
</reference>
<sequence>MLSPRHPYPPAAPQSPPPGVPQGHPHPVHQGFPPGGPQPQNNPPGTPQPFAPAGAAPANLPRLTEQDQELLKQLLGNDEQAQAVGGMLQNSPPEIAALGYLILRVFERSQS</sequence>
<comment type="caution">
    <text evidence="2">The sequence shown here is derived from an EMBL/GenBank/DDBJ whole genome shotgun (WGS) entry which is preliminary data.</text>
</comment>
<feature type="compositionally biased region" description="Pro residues" evidence="1">
    <location>
        <begin position="1"/>
        <end position="20"/>
    </location>
</feature>
<feature type="region of interest" description="Disordered" evidence="1">
    <location>
        <begin position="1"/>
        <end position="62"/>
    </location>
</feature>
<dbReference type="Proteomes" id="UP000317165">
    <property type="component" value="Unassembled WGS sequence"/>
</dbReference>
<evidence type="ECO:0000313" key="2">
    <source>
        <dbReference type="EMBL" id="TRV57844.1"/>
    </source>
</evidence>
<proteinExistence type="predicted"/>
<accession>A0A552PLH8</accession>
<dbReference type="EMBL" id="SFAC01000236">
    <property type="protein sequence ID" value="TRV57844.1"/>
    <property type="molecule type" value="Genomic_DNA"/>
</dbReference>
<evidence type="ECO:0000313" key="3">
    <source>
        <dbReference type="Proteomes" id="UP000317165"/>
    </source>
</evidence>
<feature type="compositionally biased region" description="Pro residues" evidence="1">
    <location>
        <begin position="34"/>
        <end position="50"/>
    </location>
</feature>
<organism evidence="2 3">
    <name type="scientific">Microcystis panniformis Mp_MB_F_20051200_S9</name>
    <dbReference type="NCBI Taxonomy" id="2486223"/>
    <lineage>
        <taxon>Bacteria</taxon>
        <taxon>Bacillati</taxon>
        <taxon>Cyanobacteriota</taxon>
        <taxon>Cyanophyceae</taxon>
        <taxon>Oscillatoriophycideae</taxon>
        <taxon>Chroococcales</taxon>
        <taxon>Microcystaceae</taxon>
        <taxon>Microcystis</taxon>
    </lineage>
</organism>
<feature type="compositionally biased region" description="Low complexity" evidence="1">
    <location>
        <begin position="51"/>
        <end position="61"/>
    </location>
</feature>
<dbReference type="AlphaFoldDB" id="A0A552PLH8"/>
<protein>
    <submittedName>
        <fullName evidence="2">Uncharacterized protein</fullName>
    </submittedName>
</protein>
<evidence type="ECO:0000256" key="1">
    <source>
        <dbReference type="SAM" id="MobiDB-lite"/>
    </source>
</evidence>
<name>A0A552PLH8_9CHRO</name>
<gene>
    <name evidence="2" type="ORF">EWV53_20005</name>
</gene>